<dbReference type="EMBL" id="QHJQ01000012">
    <property type="protein sequence ID" value="PXA03106.1"/>
    <property type="molecule type" value="Genomic_DNA"/>
</dbReference>
<proteinExistence type="predicted"/>
<comment type="caution">
    <text evidence="1">The sequence shown here is derived from an EMBL/GenBank/DDBJ whole genome shotgun (WGS) entry which is preliminary data.</text>
</comment>
<evidence type="ECO:0000313" key="1">
    <source>
        <dbReference type="EMBL" id="PXA03106.1"/>
    </source>
</evidence>
<dbReference type="Proteomes" id="UP000247099">
    <property type="component" value="Unassembled WGS sequence"/>
</dbReference>
<name>A0A317ZD65_9BACT</name>
<reference evidence="1 2" key="1">
    <citation type="submission" date="2018-05" db="EMBL/GenBank/DDBJ databases">
        <title>Coraliomargarita sinensis sp. nov., isolated from a marine solar saltern.</title>
        <authorList>
            <person name="Zhou L.Y."/>
        </authorList>
    </citation>
    <scope>NUCLEOTIDE SEQUENCE [LARGE SCALE GENOMIC DNA]</scope>
    <source>
        <strain evidence="1 2">WN38</strain>
    </source>
</reference>
<protein>
    <submittedName>
        <fullName evidence="1">Uncharacterized protein</fullName>
    </submittedName>
</protein>
<organism evidence="1 2">
    <name type="scientific">Coraliomargarita sinensis</name>
    <dbReference type="NCBI Taxonomy" id="2174842"/>
    <lineage>
        <taxon>Bacteria</taxon>
        <taxon>Pseudomonadati</taxon>
        <taxon>Verrucomicrobiota</taxon>
        <taxon>Opitutia</taxon>
        <taxon>Puniceicoccales</taxon>
        <taxon>Coraliomargaritaceae</taxon>
        <taxon>Coraliomargarita</taxon>
    </lineage>
</organism>
<evidence type="ECO:0000313" key="2">
    <source>
        <dbReference type="Proteomes" id="UP000247099"/>
    </source>
</evidence>
<sequence>MFVIDVPRSIMRNLDNAFVVGIGNVTIEDISQEACIADFFDKPMACEIKRVNSYLWQVLDIRRMSEVPWAVGGYNQVDAPVGLLAGYIG</sequence>
<keyword evidence="2" id="KW-1185">Reference proteome</keyword>
<dbReference type="AlphaFoldDB" id="A0A317ZD65"/>
<dbReference type="InParanoid" id="A0A317ZD65"/>
<accession>A0A317ZD65</accession>
<gene>
    <name evidence="1" type="ORF">DDZ13_13645</name>
</gene>